<protein>
    <submittedName>
        <fullName evidence="4">RND family efflux transporter, MFP subunit</fullName>
    </submittedName>
</protein>
<dbReference type="KEGG" id="tvi:Thivi_2376"/>
<dbReference type="InterPro" id="IPR006143">
    <property type="entry name" value="RND_pump_MFP"/>
</dbReference>
<dbReference type="PANTHER" id="PTHR30469:SF15">
    <property type="entry name" value="HLYD FAMILY OF SECRETION PROTEINS"/>
    <property type="match status" value="1"/>
</dbReference>
<evidence type="ECO:0000313" key="4">
    <source>
        <dbReference type="EMBL" id="AFL74321.1"/>
    </source>
</evidence>
<keyword evidence="2" id="KW-0175">Coiled coil</keyword>
<evidence type="ECO:0000256" key="1">
    <source>
        <dbReference type="ARBA" id="ARBA00009477"/>
    </source>
</evidence>
<comment type="similarity">
    <text evidence="1">Belongs to the membrane fusion protein (MFP) (TC 8.A.1) family.</text>
</comment>
<organism evidence="4 5">
    <name type="scientific">Thiocystis violascens (strain ATCC 17096 / DSM 198 / 6111)</name>
    <name type="common">Chromatium violascens</name>
    <dbReference type="NCBI Taxonomy" id="765911"/>
    <lineage>
        <taxon>Bacteria</taxon>
        <taxon>Pseudomonadati</taxon>
        <taxon>Pseudomonadota</taxon>
        <taxon>Gammaproteobacteria</taxon>
        <taxon>Chromatiales</taxon>
        <taxon>Chromatiaceae</taxon>
        <taxon>Thiocystis</taxon>
    </lineage>
</organism>
<sequence length="256" mass="28393">MMQRGLIALFLLLSVAEARALVELKGWLEWVQEVEMRVLENGVVDEVAVSAGQHVKKGDLLLRMDQREARANVLEARARLARARVEGEQAQRELIRSQELFDRGLIAIEELKDAELKQIAAVAEEEAAKAVEASRAVALEHTELLAPFDGIVVARHVWNGAVIYKTLQQKPLIVIAPDDRMLARALVTANVLRGVKPGQPAKVTINGTAREGQVYSLGVQSVRVELEGAVYYLDIVFERRNGELLRPSETVQILLP</sequence>
<name>I3YBF3_THIV6</name>
<dbReference type="SUPFAM" id="SSF111369">
    <property type="entry name" value="HlyD-like secretion proteins"/>
    <property type="match status" value="1"/>
</dbReference>
<evidence type="ECO:0000313" key="5">
    <source>
        <dbReference type="Proteomes" id="UP000006062"/>
    </source>
</evidence>
<dbReference type="STRING" id="765911.Thivi_2376"/>
<feature type="coiled-coil region" evidence="2">
    <location>
        <begin position="66"/>
        <end position="93"/>
    </location>
</feature>
<dbReference type="Gene3D" id="1.10.287.470">
    <property type="entry name" value="Helix hairpin bin"/>
    <property type="match status" value="1"/>
</dbReference>
<reference evidence="4 5" key="1">
    <citation type="submission" date="2012-06" db="EMBL/GenBank/DDBJ databases">
        <title>Complete sequence of Thiocystis violascens DSM 198.</title>
        <authorList>
            <consortium name="US DOE Joint Genome Institute"/>
            <person name="Lucas S."/>
            <person name="Han J."/>
            <person name="Lapidus A."/>
            <person name="Cheng J.-F."/>
            <person name="Goodwin L."/>
            <person name="Pitluck S."/>
            <person name="Peters L."/>
            <person name="Ovchinnikova G."/>
            <person name="Teshima H."/>
            <person name="Detter J.C."/>
            <person name="Han C."/>
            <person name="Tapia R."/>
            <person name="Land M."/>
            <person name="Hauser L."/>
            <person name="Kyrpides N."/>
            <person name="Ivanova N."/>
            <person name="Pagani I."/>
            <person name="Vogl K."/>
            <person name="Liu Z."/>
            <person name="Frigaard N.-U."/>
            <person name="Bryant D."/>
            <person name="Woyke T."/>
        </authorList>
    </citation>
    <scope>NUCLEOTIDE SEQUENCE [LARGE SCALE GENOMIC DNA]</scope>
    <source>
        <strain evidence="5">ATCC 17096 / DSM 198 / 6111</strain>
    </source>
</reference>
<dbReference type="Proteomes" id="UP000006062">
    <property type="component" value="Chromosome"/>
</dbReference>
<dbReference type="EMBL" id="CP003154">
    <property type="protein sequence ID" value="AFL74321.1"/>
    <property type="molecule type" value="Genomic_DNA"/>
</dbReference>
<dbReference type="InterPro" id="IPR058647">
    <property type="entry name" value="BSH_CzcB-like"/>
</dbReference>
<proteinExistence type="inferred from homology"/>
<gene>
    <name evidence="4" type="ordered locus">Thivi_2376</name>
</gene>
<dbReference type="AlphaFoldDB" id="I3YBF3"/>
<dbReference type="eggNOG" id="COG0845">
    <property type="taxonomic scope" value="Bacteria"/>
</dbReference>
<accession>I3YBF3</accession>
<dbReference type="NCBIfam" id="TIGR01730">
    <property type="entry name" value="RND_mfp"/>
    <property type="match status" value="1"/>
</dbReference>
<evidence type="ECO:0000259" key="3">
    <source>
        <dbReference type="Pfam" id="PF25973"/>
    </source>
</evidence>
<dbReference type="PRINTS" id="PR01490">
    <property type="entry name" value="RTXTOXIND"/>
</dbReference>
<dbReference type="PANTHER" id="PTHR30469">
    <property type="entry name" value="MULTIDRUG RESISTANCE PROTEIN MDTA"/>
    <property type="match status" value="1"/>
</dbReference>
<evidence type="ECO:0000256" key="2">
    <source>
        <dbReference type="SAM" id="Coils"/>
    </source>
</evidence>
<dbReference type="GO" id="GO:0015562">
    <property type="term" value="F:efflux transmembrane transporter activity"/>
    <property type="evidence" value="ECO:0007669"/>
    <property type="project" value="TreeGrafter"/>
</dbReference>
<dbReference type="Pfam" id="PF25973">
    <property type="entry name" value="BSH_CzcB"/>
    <property type="match status" value="1"/>
</dbReference>
<dbReference type="HOGENOM" id="CLU_092080_0_0_6"/>
<dbReference type="Gene3D" id="2.40.50.100">
    <property type="match status" value="1"/>
</dbReference>
<dbReference type="Gene3D" id="2.40.30.170">
    <property type="match status" value="1"/>
</dbReference>
<keyword evidence="5" id="KW-1185">Reference proteome</keyword>
<dbReference type="GO" id="GO:1990281">
    <property type="term" value="C:efflux pump complex"/>
    <property type="evidence" value="ECO:0007669"/>
    <property type="project" value="TreeGrafter"/>
</dbReference>
<dbReference type="RefSeq" id="WP_014778767.1">
    <property type="nucleotide sequence ID" value="NC_018012.1"/>
</dbReference>
<feature type="domain" description="CzcB-like barrel-sandwich hybrid" evidence="3">
    <location>
        <begin position="41"/>
        <end position="165"/>
    </location>
</feature>